<sequence>PGGKLLKNYGKIEVLFQVDDYAEYIKISIIEGNQPYMLLSEADKARFKISKDREGRIATINEKPINYQDVEEYYQIPKEIPPQNEKKPLNSVQRGIKEQETLLKEQVKRNNQRHKLIGTTCDEKWNEIVKTALATYSNILQIFLTYQEINRQFKNEQEKRYTMLQNGEPDMTEDNNIIIGNKAIGLKMVLHITLGLYINGPLW</sequence>
<dbReference type="Proteomes" id="UP000789508">
    <property type="component" value="Unassembled WGS sequence"/>
</dbReference>
<feature type="non-terminal residue" evidence="1">
    <location>
        <position position="203"/>
    </location>
</feature>
<dbReference type="AlphaFoldDB" id="A0A9N9J467"/>
<feature type="non-terminal residue" evidence="1">
    <location>
        <position position="1"/>
    </location>
</feature>
<proteinExistence type="predicted"/>
<organism evidence="1 2">
    <name type="scientific">Ambispora leptoticha</name>
    <dbReference type="NCBI Taxonomy" id="144679"/>
    <lineage>
        <taxon>Eukaryota</taxon>
        <taxon>Fungi</taxon>
        <taxon>Fungi incertae sedis</taxon>
        <taxon>Mucoromycota</taxon>
        <taxon>Glomeromycotina</taxon>
        <taxon>Glomeromycetes</taxon>
        <taxon>Archaeosporales</taxon>
        <taxon>Ambisporaceae</taxon>
        <taxon>Ambispora</taxon>
    </lineage>
</organism>
<evidence type="ECO:0000313" key="1">
    <source>
        <dbReference type="EMBL" id="CAG8758809.1"/>
    </source>
</evidence>
<dbReference type="EMBL" id="CAJVPS010045126">
    <property type="protein sequence ID" value="CAG8758809.1"/>
    <property type="molecule type" value="Genomic_DNA"/>
</dbReference>
<evidence type="ECO:0000313" key="2">
    <source>
        <dbReference type="Proteomes" id="UP000789508"/>
    </source>
</evidence>
<name>A0A9N9J467_9GLOM</name>
<protein>
    <submittedName>
        <fullName evidence="1">4967_t:CDS:1</fullName>
    </submittedName>
</protein>
<comment type="caution">
    <text evidence="1">The sequence shown here is derived from an EMBL/GenBank/DDBJ whole genome shotgun (WGS) entry which is preliminary data.</text>
</comment>
<gene>
    <name evidence="1" type="ORF">ALEPTO_LOCUS13583</name>
</gene>
<accession>A0A9N9J467</accession>
<keyword evidence="2" id="KW-1185">Reference proteome</keyword>
<reference evidence="1" key="1">
    <citation type="submission" date="2021-06" db="EMBL/GenBank/DDBJ databases">
        <authorList>
            <person name="Kallberg Y."/>
            <person name="Tangrot J."/>
            <person name="Rosling A."/>
        </authorList>
    </citation>
    <scope>NUCLEOTIDE SEQUENCE</scope>
    <source>
        <strain evidence="1">FL130A</strain>
    </source>
</reference>